<gene>
    <name evidence="2" type="ORF">CHILSU_LOCUS9492</name>
</gene>
<feature type="region of interest" description="Disordered" evidence="1">
    <location>
        <begin position="1421"/>
        <end position="1486"/>
    </location>
</feature>
<evidence type="ECO:0000256" key="1">
    <source>
        <dbReference type="SAM" id="MobiDB-lite"/>
    </source>
</evidence>
<feature type="compositionally biased region" description="Basic and acidic residues" evidence="1">
    <location>
        <begin position="550"/>
        <end position="560"/>
    </location>
</feature>
<feature type="compositionally biased region" description="Basic and acidic residues" evidence="1">
    <location>
        <begin position="646"/>
        <end position="660"/>
    </location>
</feature>
<evidence type="ECO:0000313" key="2">
    <source>
        <dbReference type="EMBL" id="CAH0406119.1"/>
    </source>
</evidence>
<feature type="compositionally biased region" description="Polar residues" evidence="1">
    <location>
        <begin position="2094"/>
        <end position="2105"/>
    </location>
</feature>
<feature type="region of interest" description="Disordered" evidence="1">
    <location>
        <begin position="1617"/>
        <end position="1671"/>
    </location>
</feature>
<feature type="compositionally biased region" description="Basic and acidic residues" evidence="1">
    <location>
        <begin position="518"/>
        <end position="542"/>
    </location>
</feature>
<feature type="region of interest" description="Disordered" evidence="1">
    <location>
        <begin position="2078"/>
        <end position="2105"/>
    </location>
</feature>
<proteinExistence type="predicted"/>
<feature type="region of interest" description="Disordered" evidence="1">
    <location>
        <begin position="1204"/>
        <end position="1245"/>
    </location>
</feature>
<accession>A0ABN8BGN2</accession>
<feature type="compositionally biased region" description="Polar residues" evidence="1">
    <location>
        <begin position="1648"/>
        <end position="1659"/>
    </location>
</feature>
<protein>
    <submittedName>
        <fullName evidence="2">Uncharacterized protein</fullName>
    </submittedName>
</protein>
<feature type="region of interest" description="Disordered" evidence="1">
    <location>
        <begin position="160"/>
        <end position="180"/>
    </location>
</feature>
<evidence type="ECO:0000313" key="3">
    <source>
        <dbReference type="Proteomes" id="UP001153292"/>
    </source>
</evidence>
<dbReference type="Proteomes" id="UP001153292">
    <property type="component" value="Chromosome 5"/>
</dbReference>
<feature type="compositionally biased region" description="Polar residues" evidence="1">
    <location>
        <begin position="1217"/>
        <end position="1232"/>
    </location>
</feature>
<feature type="compositionally biased region" description="Low complexity" evidence="1">
    <location>
        <begin position="887"/>
        <end position="901"/>
    </location>
</feature>
<feature type="region of interest" description="Disordered" evidence="1">
    <location>
        <begin position="401"/>
        <end position="423"/>
    </location>
</feature>
<feature type="region of interest" description="Disordered" evidence="1">
    <location>
        <begin position="1537"/>
        <end position="1563"/>
    </location>
</feature>
<feature type="compositionally biased region" description="Polar residues" evidence="1">
    <location>
        <begin position="1545"/>
        <end position="1563"/>
    </location>
</feature>
<feature type="region of interest" description="Disordered" evidence="1">
    <location>
        <begin position="632"/>
        <end position="702"/>
    </location>
</feature>
<organism evidence="2 3">
    <name type="scientific">Chilo suppressalis</name>
    <name type="common">Asiatic rice borer moth</name>
    <dbReference type="NCBI Taxonomy" id="168631"/>
    <lineage>
        <taxon>Eukaryota</taxon>
        <taxon>Metazoa</taxon>
        <taxon>Ecdysozoa</taxon>
        <taxon>Arthropoda</taxon>
        <taxon>Hexapoda</taxon>
        <taxon>Insecta</taxon>
        <taxon>Pterygota</taxon>
        <taxon>Neoptera</taxon>
        <taxon>Endopterygota</taxon>
        <taxon>Lepidoptera</taxon>
        <taxon>Glossata</taxon>
        <taxon>Ditrysia</taxon>
        <taxon>Pyraloidea</taxon>
        <taxon>Crambidae</taxon>
        <taxon>Crambinae</taxon>
        <taxon>Chilo</taxon>
    </lineage>
</organism>
<feature type="compositionally biased region" description="Low complexity" evidence="1">
    <location>
        <begin position="674"/>
        <end position="685"/>
    </location>
</feature>
<name>A0ABN8BGN2_CHISP</name>
<feature type="region of interest" description="Disordered" evidence="1">
    <location>
        <begin position="748"/>
        <end position="770"/>
    </location>
</feature>
<feature type="compositionally biased region" description="Polar residues" evidence="1">
    <location>
        <begin position="561"/>
        <end position="580"/>
    </location>
</feature>
<feature type="region of interest" description="Disordered" evidence="1">
    <location>
        <begin position="854"/>
        <end position="901"/>
    </location>
</feature>
<feature type="compositionally biased region" description="Basic and acidic residues" evidence="1">
    <location>
        <begin position="405"/>
        <end position="415"/>
    </location>
</feature>
<feature type="compositionally biased region" description="Polar residues" evidence="1">
    <location>
        <begin position="755"/>
        <end position="770"/>
    </location>
</feature>
<feature type="compositionally biased region" description="Basic and acidic residues" evidence="1">
    <location>
        <begin position="2078"/>
        <end position="2093"/>
    </location>
</feature>
<reference evidence="2" key="1">
    <citation type="submission" date="2021-12" db="EMBL/GenBank/DDBJ databases">
        <authorList>
            <person name="King R."/>
        </authorList>
    </citation>
    <scope>NUCLEOTIDE SEQUENCE</scope>
</reference>
<keyword evidence="3" id="KW-1185">Reference proteome</keyword>
<sequence>MTSESEIFKTNEFLRRRKLRLQQVREQSKDIAKKLRQRANVEKLQHIEEVNSKKEKEYLKQQEKLVKRLEHLYAHGVISVGASHHKASATKQDVHSTDKQDLSQVRGKEAAAALKKKKQEKLDQQKKFLDRKLLARETANEISREKSSNIANKLIAKSGTSKIPENTSDPTVGESKGNENNITSNILLKNDMATQWDCEELPNEWESNIPLLSLPKDDRESLKESNNIPGSRSEKKKKLDLFALSSEMPSSLRGGLDNVSEERTYVKPSLTMVSEYLQSRALRLREPDLIKKDTVGEDLQSLKRTILNTRSSKHEGSTIYQNVCKVLDEQVIPVPSWHAESTCKFCSHHMSHHSNNYRKYKQFAVTNSEINNIFSSIRPKTRDIQPNPVLRSCSPFRRNKISHRISRDSAKRNIDKSVASSDAESMLQKNNSVMMYNHSTRNSRDVPLGEPDLVVRDHQTEEDAYTKALKETTSHDDAKDKDHLKKLQDMRSKIAMTKHTVEKEYNDTMSFLKSLPKEKCSKHSRISHMDERRQQMVKDKRQSKLQCEFNKIERESRKQCEMNSNSKLTSKNNGTNSKSPAENDINEDFGTRDFQYSWMPVPESDGNLAIHTIPITLKEGKSGNTVKFSKVDSYHEYRSRHKHTPPTKDTDVERPQKQKSVETILIQNDESETIDYSSSSSDTSSVENLNIKKSKDTGNKSNISDEENVVIYKILNSKRGKKEKKRRRLKLIDDVAKVLTAMNKEKLKKDDNNNRGDTASGILTTNTRNSNPLEQINEGLYKLVNEKGLNYNVTSCFTANVAMWETKAERKPWWDNITSLHFSDNSQVGDRDVDKGQNKLCLCKKSRRINKPVIEGTAIPESGDESLQRNKESLVSKNSSGRSLKPTATTSAGLHTSAATSTSSFKTAAMNEKNTMLDGDFLKVLDDNGHEAGKFYIGASGYLKEDAYEITIQLKKKESTRNDENAESIKKLDENLGLKKSDCTIRGSKIAENVLAPSFEPSHVNHVLNNYETLNTVTSQSAPESDPIVTMPQDQPPPQSTCMEETNLLVNNASNTSFNQPISTASSKQMKDKPVKQVVDRSVYTDSQLSFVVPRDFPKTDVTPRPATSTYTQTSMYSPNTRPVYIHMSSSTSTAYLSPPEMILPKCMRHKHESINAQAAHSSQDERYEIVRQRKCDQDTMCTCRKCVLYKKVTTNKIKANAKSYMKTKHDPRKISTPPNTARNYGNSSLDNNSHDESSRKKLKKCRKCKSRESYSSDINYCVPKVKRANKISSNNLVPNVTRSATRPTNINEKTRKSNLNPIVKKYVNKLLELNSNGLKAIEIANQECSSVSTPGSSVIDVSHNIAGNNTEVNNKISLEQIKMILKQKILEECGNKNEHGDLLHVNKNPSNCISKVPKIKRSVHKVKSLNISRKILKSKKFPVATRKTKPSCSTSSPSPPTNVYVKKYTPSGSKTTGEYSKRVRSKSSPTPRFEGKFESTNDNTASDVSDVQNIYKSSFNKKIPDEKQRFSVKLDDKNVRKANDYILPLHKATITSPDSEENVNKTQTRTDIPTNTSTQTSQDLDSEINLIKMADDKIQNMEKIADLTEKCTKRLSNLAKILEEVRKNKSLAYSHISTSDTASDSEYKSDKVKNVGSTPSLGDPITNAETDSNIQINKTPPHATTLPKSDKKVSSEYISFLKDIPKPDEYKLYSTPVETEKLKTTALSVNQSGIKIRTKPPPALNRISLKHAHDIIPHELSTVVEVDSPMSVKLKNQPSQGDVLDTSISTSKTKNLIEQVDTDIRANPDLLQNNNSVVTQQPTVNIDPADDTKIQMMDLKQFNDVMLKPFITLQEYAKQCNIGILDEGSNMDDNIKDDLANDEFSSLHSDGSLPDVIAELLKRNVIAEPFKFETISNVNSTTVSSESTLSVLALSKVRHNKKKSGVTFQNKENISETSDTLSISSNPDLEKAFKKLGMGWASSTLKKTKEHLALSSSSNTSSSSLLQFKSKNLNSQQIPALVTDSVLSTSKTSKRQNQGNISDLAKNAEQQTFMTSMTVKEFLTNELANKITFTNKSDKNNTDEEFVSLLETQMPEEMKHSSHNLHEERTLDSLRSGSNNRARTSTPVQIFKSMTYHSSSSSNVSNGLFSNADDLSSVKVTSNSMRNHSTSDKGELTIPNCSLKVRKGASDCSKSD</sequence>
<dbReference type="EMBL" id="OU963898">
    <property type="protein sequence ID" value="CAH0406119.1"/>
    <property type="molecule type" value="Genomic_DNA"/>
</dbReference>
<feature type="region of interest" description="Disordered" evidence="1">
    <location>
        <begin position="518"/>
        <end position="588"/>
    </location>
</feature>
<feature type="compositionally biased region" description="Polar residues" evidence="1">
    <location>
        <begin position="160"/>
        <end position="170"/>
    </location>
</feature>